<evidence type="ECO:0000313" key="2">
    <source>
        <dbReference type="EMBL" id="VDL74368.1"/>
    </source>
</evidence>
<dbReference type="EMBL" id="UYSL01020384">
    <property type="protein sequence ID" value="VDL74368.1"/>
    <property type="molecule type" value="Genomic_DNA"/>
</dbReference>
<proteinExistence type="predicted"/>
<reference evidence="4" key="1">
    <citation type="submission" date="2016-04" db="UniProtKB">
        <authorList>
            <consortium name="WormBaseParasite"/>
        </authorList>
    </citation>
    <scope>IDENTIFICATION</scope>
</reference>
<reference evidence="2 3" key="2">
    <citation type="submission" date="2018-11" db="EMBL/GenBank/DDBJ databases">
        <authorList>
            <consortium name="Pathogen Informatics"/>
        </authorList>
    </citation>
    <scope>NUCLEOTIDE SEQUENCE [LARGE SCALE GENOMIC DNA]</scope>
</reference>
<evidence type="ECO:0000256" key="1">
    <source>
        <dbReference type="SAM" id="MobiDB-lite"/>
    </source>
</evidence>
<feature type="compositionally biased region" description="Basic and acidic residues" evidence="1">
    <location>
        <begin position="90"/>
        <end position="102"/>
    </location>
</feature>
<name>A0A0N4Y4F9_NIPBR</name>
<gene>
    <name evidence="2" type="ORF">NBR_LOCUS10779</name>
</gene>
<dbReference type="WBParaSite" id="NBR_0001077801-mRNA-1">
    <property type="protein sequence ID" value="NBR_0001077801-mRNA-1"/>
    <property type="gene ID" value="NBR_0001077801"/>
</dbReference>
<dbReference type="STRING" id="27835.A0A0N4Y4F9"/>
<feature type="compositionally biased region" description="Basic residues" evidence="1">
    <location>
        <begin position="112"/>
        <end position="122"/>
    </location>
</feature>
<organism evidence="4">
    <name type="scientific">Nippostrongylus brasiliensis</name>
    <name type="common">Rat hookworm</name>
    <dbReference type="NCBI Taxonomy" id="27835"/>
    <lineage>
        <taxon>Eukaryota</taxon>
        <taxon>Metazoa</taxon>
        <taxon>Ecdysozoa</taxon>
        <taxon>Nematoda</taxon>
        <taxon>Chromadorea</taxon>
        <taxon>Rhabditida</taxon>
        <taxon>Rhabditina</taxon>
        <taxon>Rhabditomorpha</taxon>
        <taxon>Strongyloidea</taxon>
        <taxon>Heligmosomidae</taxon>
        <taxon>Nippostrongylus</taxon>
    </lineage>
</organism>
<evidence type="ECO:0000313" key="3">
    <source>
        <dbReference type="Proteomes" id="UP000271162"/>
    </source>
</evidence>
<sequence length="122" mass="13329">MSSDDFLLSAPLSKLFNVDASVVLEIARASTLARVKFAVGHAQYKAGDVCISLSRRTDDTDTKQLDQTITLAEASELKDKEAAQAAIREQLSKEMPEGDGRSSEPPNCFHPYAKKVRKVSES</sequence>
<protein>
    <submittedName>
        <fullName evidence="4">Ataxin 1 (inferred by orthology to a D. melanogaster protein)</fullName>
    </submittedName>
</protein>
<feature type="region of interest" description="Disordered" evidence="1">
    <location>
        <begin position="80"/>
        <end position="122"/>
    </location>
</feature>
<dbReference type="Proteomes" id="UP000271162">
    <property type="component" value="Unassembled WGS sequence"/>
</dbReference>
<keyword evidence="3" id="KW-1185">Reference proteome</keyword>
<accession>A0A0N4Y4F9</accession>
<dbReference type="AlphaFoldDB" id="A0A0N4Y4F9"/>
<evidence type="ECO:0000313" key="4">
    <source>
        <dbReference type="WBParaSite" id="NBR_0001077801-mRNA-1"/>
    </source>
</evidence>